<dbReference type="InterPro" id="IPR053248">
    <property type="entry name" value="Zinc_finger_MYND_domain"/>
</dbReference>
<dbReference type="SUPFAM" id="SSF144232">
    <property type="entry name" value="HIT/MYND zinc finger-like"/>
    <property type="match status" value="1"/>
</dbReference>
<dbReference type="InParanoid" id="A0A672TJV7"/>
<protein>
    <recommendedName>
        <fullName evidence="3">MYND-type domain-containing protein</fullName>
    </recommendedName>
</protein>
<evidence type="ECO:0000313" key="1">
    <source>
        <dbReference type="Ensembl" id="ENSSHBP00005000981.1"/>
    </source>
</evidence>
<name>A0A672TJV7_STRHB</name>
<dbReference type="PANTHER" id="PTHR46533">
    <property type="entry name" value="ZINC FINGER MYND DOMAIN-CONTAINING PROTEIN 12"/>
    <property type="match status" value="1"/>
</dbReference>
<evidence type="ECO:0008006" key="3">
    <source>
        <dbReference type="Google" id="ProtNLM"/>
    </source>
</evidence>
<reference evidence="1 2" key="1">
    <citation type="submission" date="2019-11" db="EMBL/GenBank/DDBJ databases">
        <title>Strigops habroptila (kakapo) genome, bStrHab1, primary haplotype, v2.</title>
        <authorList>
            <person name="Jarvis E.D."/>
            <person name="Howard J."/>
            <person name="Rhie A."/>
            <person name="Phillippy A."/>
            <person name="Korlach J."/>
            <person name="Digby A."/>
            <person name="Iorns D."/>
            <person name="Eason D."/>
            <person name="Robertson B."/>
            <person name="Raemaekers T."/>
            <person name="Howe K."/>
            <person name="Lewin H."/>
            <person name="Damas J."/>
            <person name="Hastie A."/>
            <person name="Tracey A."/>
            <person name="Chow W."/>
            <person name="Fedrigo O."/>
        </authorList>
    </citation>
    <scope>NUCLEOTIDE SEQUENCE [LARGE SCALE GENOMIC DNA]</scope>
</reference>
<dbReference type="AlphaFoldDB" id="A0A672TJV7"/>
<proteinExistence type="predicted"/>
<reference evidence="1" key="3">
    <citation type="submission" date="2025-09" db="UniProtKB">
        <authorList>
            <consortium name="Ensembl"/>
        </authorList>
    </citation>
    <scope>IDENTIFICATION</scope>
</reference>
<keyword evidence="2" id="KW-1185">Reference proteome</keyword>
<accession>A0A672TJV7</accession>
<evidence type="ECO:0000313" key="2">
    <source>
        <dbReference type="Proteomes" id="UP000472266"/>
    </source>
</evidence>
<dbReference type="Gene3D" id="6.10.140.2220">
    <property type="match status" value="1"/>
</dbReference>
<dbReference type="GeneTree" id="ENSGT01010000223490"/>
<organism evidence="1 2">
    <name type="scientific">Strigops habroptila</name>
    <name type="common">Kakapo</name>
    <dbReference type="NCBI Taxonomy" id="2489341"/>
    <lineage>
        <taxon>Eukaryota</taxon>
        <taxon>Metazoa</taxon>
        <taxon>Chordata</taxon>
        <taxon>Craniata</taxon>
        <taxon>Vertebrata</taxon>
        <taxon>Euteleostomi</taxon>
        <taxon>Archelosauria</taxon>
        <taxon>Archosauria</taxon>
        <taxon>Dinosauria</taxon>
        <taxon>Saurischia</taxon>
        <taxon>Theropoda</taxon>
        <taxon>Coelurosauria</taxon>
        <taxon>Aves</taxon>
        <taxon>Neognathae</taxon>
        <taxon>Neoaves</taxon>
        <taxon>Telluraves</taxon>
        <taxon>Australaves</taxon>
        <taxon>Psittaciformes</taxon>
        <taxon>Psittacidae</taxon>
        <taxon>Strigops</taxon>
    </lineage>
</organism>
<sequence length="117" mass="13703">MEPGRRSRMNSGESQRFAQTELCREVCECDKDHQKADWVSIHKQICQLLIPIRTSLPCPPTERERKHGMEQLLRRQGWVFKQNLYQKGILPRNPEIPPATAAFLDLSPCQELVHLRR</sequence>
<dbReference type="PANTHER" id="PTHR46533:SF1">
    <property type="entry name" value="ZINC FINGER MYND DOMAIN-CONTAINING PROTEIN 12"/>
    <property type="match status" value="1"/>
</dbReference>
<reference evidence="1" key="2">
    <citation type="submission" date="2025-08" db="UniProtKB">
        <authorList>
            <consortium name="Ensembl"/>
        </authorList>
    </citation>
    <scope>IDENTIFICATION</scope>
</reference>
<dbReference type="Ensembl" id="ENSSHBT00005001200.1">
    <property type="protein sequence ID" value="ENSSHBP00005000981.1"/>
    <property type="gene ID" value="ENSSHBG00005000900.1"/>
</dbReference>
<dbReference type="Proteomes" id="UP000472266">
    <property type="component" value="Chromosome 19"/>
</dbReference>